<dbReference type="AlphaFoldDB" id="A0A165L1F6"/>
<name>A0A165L1F6_EXIGL</name>
<protein>
    <submittedName>
        <fullName evidence="1">Uncharacterized protein</fullName>
    </submittedName>
</protein>
<dbReference type="Proteomes" id="UP000077266">
    <property type="component" value="Unassembled WGS sequence"/>
</dbReference>
<reference evidence="1 2" key="1">
    <citation type="journal article" date="2016" name="Mol. Biol. Evol.">
        <title>Comparative Genomics of Early-Diverging Mushroom-Forming Fungi Provides Insights into the Origins of Lignocellulose Decay Capabilities.</title>
        <authorList>
            <person name="Nagy L.G."/>
            <person name="Riley R."/>
            <person name="Tritt A."/>
            <person name="Adam C."/>
            <person name="Daum C."/>
            <person name="Floudas D."/>
            <person name="Sun H."/>
            <person name="Yadav J.S."/>
            <person name="Pangilinan J."/>
            <person name="Larsson K.H."/>
            <person name="Matsuura K."/>
            <person name="Barry K."/>
            <person name="Labutti K."/>
            <person name="Kuo R."/>
            <person name="Ohm R.A."/>
            <person name="Bhattacharya S.S."/>
            <person name="Shirouzu T."/>
            <person name="Yoshinaga Y."/>
            <person name="Martin F.M."/>
            <person name="Grigoriev I.V."/>
            <person name="Hibbett D.S."/>
        </authorList>
    </citation>
    <scope>NUCLEOTIDE SEQUENCE [LARGE SCALE GENOMIC DNA]</scope>
    <source>
        <strain evidence="1 2">HHB12029</strain>
    </source>
</reference>
<keyword evidence="2" id="KW-1185">Reference proteome</keyword>
<organism evidence="1 2">
    <name type="scientific">Exidia glandulosa HHB12029</name>
    <dbReference type="NCBI Taxonomy" id="1314781"/>
    <lineage>
        <taxon>Eukaryota</taxon>
        <taxon>Fungi</taxon>
        <taxon>Dikarya</taxon>
        <taxon>Basidiomycota</taxon>
        <taxon>Agaricomycotina</taxon>
        <taxon>Agaricomycetes</taxon>
        <taxon>Auriculariales</taxon>
        <taxon>Exidiaceae</taxon>
        <taxon>Exidia</taxon>
    </lineage>
</organism>
<gene>
    <name evidence="1" type="ORF">EXIGLDRAFT_833054</name>
</gene>
<sequence>MHMSPAVRQYSDSEGEPVVCHYHDETGAHFRVSNYSRGFALPRGAPGHYIYSQSAHVLGSLEFVGVSGHPDSEGIDSQRDMTHDRSPFAMIHVDVLEPECPVNVCLMKNSSGEYGVVIRDYTSFGRTASASGSDCSLKPSHATVRAIILYPSPGKFAAVRTLVHGLSQSVDTGPDVVFNYMQLLSTDAAPVTIESVNVVSVLLGRSFAPITVKKMTATQGISIYTSGPVFAEVALLGDAVANLTRTLDISGK</sequence>
<proteinExistence type="predicted"/>
<evidence type="ECO:0000313" key="2">
    <source>
        <dbReference type="Proteomes" id="UP000077266"/>
    </source>
</evidence>
<evidence type="ECO:0000313" key="1">
    <source>
        <dbReference type="EMBL" id="KZV97204.1"/>
    </source>
</evidence>
<dbReference type="EMBL" id="KV425933">
    <property type="protein sequence ID" value="KZV97204.1"/>
    <property type="molecule type" value="Genomic_DNA"/>
</dbReference>
<dbReference type="InParanoid" id="A0A165L1F6"/>
<accession>A0A165L1F6</accession>